<dbReference type="AlphaFoldDB" id="A0A969WF00"/>
<evidence type="ECO:0000313" key="4">
    <source>
        <dbReference type="Proteomes" id="UP000653472"/>
    </source>
</evidence>
<keyword evidence="2" id="KW-0732">Signal</keyword>
<feature type="compositionally biased region" description="Low complexity" evidence="1">
    <location>
        <begin position="654"/>
        <end position="673"/>
    </location>
</feature>
<evidence type="ECO:0000256" key="2">
    <source>
        <dbReference type="SAM" id="SignalP"/>
    </source>
</evidence>
<accession>A0A969WF00</accession>
<dbReference type="Gene3D" id="2.60.120.380">
    <property type="match status" value="1"/>
</dbReference>
<sequence>MDRVVLCLLSWVPFAVLAHFASAIAADAQAPATGPQVETPSPSSAKPVAPIIELSAGQAIEGAIGDDDPTFMAYPYDRYRLRGKKGDRVSLLIRPQLDVIARLQRAGGDPAAAIVFSTNAGTGSAGTSSGVLPADGDYDVMVYAWQPDARGRYALTVDVEPVAGVAIASAFTPFPTIPDMPGMPQFAAARELYASLVTPSWTPAVVASGSGVIVHPDSDGPKIPGAAFCAGHNGPVEVRYDAPADTPQALSVFRGRDAGCNGYGSALTEGVYRLASGRTIVGHVRLSRDDLLIEPVGPLVAWDDQGVYTGVADDHGRITWRASWNPRTQALLWSESGDLYGAQASAARVVYPGIGYIEGEVRGGHFIAPLDASFVATDESYRASGAVIESTDVPAGAVRRGTARSGGLYLSGPIRIETRSMTSLGPPGAYLYDGTLEPGALPDLARPEPGTLANYAPLAAACSLHPELPVGWLAWGPDCRQHADRLYAWSVDGRYRLQYGEGTKTVMQSFDPARPGHVDDEWRAAQFSSDRVPAIVGRGELWHEGQLVFRGEFAGLKPQGDGQCPNETDGMIEACSYADGERVDAIYLARVEQRKLDARRDAVSQLRMQAAAEEQARRDPEMDTGGDQLVPRLAPTVEPRVAPGAIPLVEDSAHSAAEAAPATAPTATPDVASLAPVSRPAPTNAGDSVQASVPAAEAPPAAAAAAQAAAEAPVAKGQTGAALQADAAPPATGKKKKGGGHFWGKLASVAAGSLLTGKAPDMGDKASLLFNAARDGWDATSQDGAAETGAAAPNAALNAEPAESAGSAATAQAAVETDVAPAATAEPLAPATVAGYTPRPNTLDGQPACDGYTVDNYQQFFAAHQSGPDVQLHAMCAAAYNYYAMYLNAIRQGYSQQDSDRSYAAFSSAAKVATDFYATAQ</sequence>
<evidence type="ECO:0000256" key="1">
    <source>
        <dbReference type="SAM" id="MobiDB-lite"/>
    </source>
</evidence>
<dbReference type="EMBL" id="JAAVXB010000008">
    <property type="protein sequence ID" value="NKF23535.1"/>
    <property type="molecule type" value="Genomic_DNA"/>
</dbReference>
<name>A0A969WF00_9GAMM</name>
<evidence type="ECO:0008006" key="5">
    <source>
        <dbReference type="Google" id="ProtNLM"/>
    </source>
</evidence>
<organism evidence="3 4">
    <name type="scientific">Solimonas marina</name>
    <dbReference type="NCBI Taxonomy" id="2714601"/>
    <lineage>
        <taxon>Bacteria</taxon>
        <taxon>Pseudomonadati</taxon>
        <taxon>Pseudomonadota</taxon>
        <taxon>Gammaproteobacteria</taxon>
        <taxon>Nevskiales</taxon>
        <taxon>Nevskiaceae</taxon>
        <taxon>Solimonas</taxon>
    </lineage>
</organism>
<gene>
    <name evidence="3" type="ORF">G7Y82_14540</name>
</gene>
<comment type="caution">
    <text evidence="3">The sequence shown here is derived from an EMBL/GenBank/DDBJ whole genome shotgun (WGS) entry which is preliminary data.</text>
</comment>
<feature type="chain" id="PRO_5037983852" description="WG containing repeat-containing protein" evidence="2">
    <location>
        <begin position="26"/>
        <end position="921"/>
    </location>
</feature>
<feature type="region of interest" description="Disordered" evidence="1">
    <location>
        <begin position="607"/>
        <end position="638"/>
    </location>
</feature>
<dbReference type="Proteomes" id="UP000653472">
    <property type="component" value="Unassembled WGS sequence"/>
</dbReference>
<dbReference type="RefSeq" id="WP_168148857.1">
    <property type="nucleotide sequence ID" value="NZ_JAAVXB010000008.1"/>
</dbReference>
<keyword evidence="4" id="KW-1185">Reference proteome</keyword>
<evidence type="ECO:0000313" key="3">
    <source>
        <dbReference type="EMBL" id="NKF23535.1"/>
    </source>
</evidence>
<proteinExistence type="predicted"/>
<feature type="signal peptide" evidence="2">
    <location>
        <begin position="1"/>
        <end position="25"/>
    </location>
</feature>
<feature type="region of interest" description="Disordered" evidence="1">
    <location>
        <begin position="653"/>
        <end position="694"/>
    </location>
</feature>
<reference evidence="3" key="1">
    <citation type="submission" date="2020-03" db="EMBL/GenBank/DDBJ databases">
        <title>Solimonas marina sp. nov., isolated from deep seawater of the Pacific Ocean.</title>
        <authorList>
            <person name="Liu X."/>
            <person name="Lai Q."/>
            <person name="Sun F."/>
            <person name="Gai Y."/>
            <person name="Li G."/>
            <person name="Shao Z."/>
        </authorList>
    </citation>
    <scope>NUCLEOTIDE SEQUENCE</scope>
    <source>
        <strain evidence="3">C16B3</strain>
    </source>
</reference>
<protein>
    <recommendedName>
        <fullName evidence="5">WG containing repeat-containing protein</fullName>
    </recommendedName>
</protein>